<evidence type="ECO:0000313" key="3">
    <source>
        <dbReference type="EMBL" id="MBS3058003.1"/>
    </source>
</evidence>
<reference evidence="1 4" key="1">
    <citation type="journal article" date="2020" name="bioRxiv">
        <title>A rank-normalized archaeal taxonomy based on genome phylogeny resolves widespread incomplete and uneven classifications.</title>
        <authorList>
            <person name="Rinke C."/>
            <person name="Chuvochina M."/>
            <person name="Mussig A.J."/>
            <person name="Chaumeil P.-A."/>
            <person name="Waite D.W."/>
            <person name="Whitman W.B."/>
            <person name="Parks D.H."/>
            <person name="Hugenholtz P."/>
        </authorList>
    </citation>
    <scope>NUCLEOTIDE SEQUENCE</scope>
    <source>
        <strain evidence="1">UBA10191</strain>
    </source>
</reference>
<reference evidence="3" key="3">
    <citation type="submission" date="2021-05" db="EMBL/GenBank/DDBJ databases">
        <title>Protein family content uncovers lineage relationships and bacterial pathway maintenance mechanisms in DPANN archaea.</title>
        <authorList>
            <person name="Castelle C.J."/>
            <person name="Meheust R."/>
            <person name="Jaffe A.L."/>
            <person name="Seitz K."/>
            <person name="Gong X."/>
            <person name="Baker B.J."/>
            <person name="Banfield J.F."/>
        </authorList>
    </citation>
    <scope>NUCLEOTIDE SEQUENCE</scope>
    <source>
        <strain evidence="3">RIFCSPLOWO2_01_FULL_43_13</strain>
    </source>
</reference>
<dbReference type="InterPro" id="IPR021799">
    <property type="entry name" value="PIN-like_prokaryotic"/>
</dbReference>
<dbReference type="Proteomes" id="UP000680185">
    <property type="component" value="Unassembled WGS sequence"/>
</dbReference>
<dbReference type="EMBL" id="JAGVWB010000007">
    <property type="protein sequence ID" value="MBS3058003.1"/>
    <property type="molecule type" value="Genomic_DNA"/>
</dbReference>
<dbReference type="Pfam" id="PF11848">
    <property type="entry name" value="DUF3368"/>
    <property type="match status" value="1"/>
</dbReference>
<dbReference type="EMBL" id="DUFW01000045">
    <property type="protein sequence ID" value="HIH21576.1"/>
    <property type="molecule type" value="Genomic_DNA"/>
</dbReference>
<reference evidence="3" key="2">
    <citation type="submission" date="2021-03" db="EMBL/GenBank/DDBJ databases">
        <authorList>
            <person name="Jaffe A."/>
        </authorList>
    </citation>
    <scope>NUCLEOTIDE SEQUENCE</scope>
    <source>
        <strain evidence="3">RIFCSPLOWO2_01_FULL_43_13</strain>
    </source>
</reference>
<protein>
    <submittedName>
        <fullName evidence="1">Uncharacterized protein</fullName>
    </submittedName>
</protein>
<evidence type="ECO:0000313" key="2">
    <source>
        <dbReference type="EMBL" id="HIH33271.1"/>
    </source>
</evidence>
<dbReference type="EMBL" id="DUFJ01000071">
    <property type="protein sequence ID" value="HIH33271.1"/>
    <property type="molecule type" value="Genomic_DNA"/>
</dbReference>
<comment type="caution">
    <text evidence="1">The sequence shown here is derived from an EMBL/GenBank/DDBJ whole genome shotgun (WGS) entry which is preliminary data.</text>
</comment>
<accession>A0A7J4K232</accession>
<evidence type="ECO:0000313" key="4">
    <source>
        <dbReference type="Proteomes" id="UP000527315"/>
    </source>
</evidence>
<dbReference type="AlphaFoldDB" id="A0A7J4K232"/>
<gene>
    <name evidence="1" type="ORF">HA222_02860</name>
    <name evidence="2" type="ORF">HA227_03385</name>
    <name evidence="3" type="ORF">J4478_01210</name>
</gene>
<sequence length="221" mass="24945">MNSIVFDSSSIISISEKCFIKVLEKLSQKAELAIPKKVEFESITRPSHIKAFELNALRIQTALSQGWIKSIQLEPEFLQLSLRVKETANSCFFINNRPFVLIQDGEAETLALLRQLGASTLVIDERNTRMLIEDIQGLHSYLQARIAGIMKNEQKIAELKKMLSGIKVCRSSELIAWAFEKGILESELQKNKESLEAALYAVKYSGCAVSEREINDYLGNF</sequence>
<evidence type="ECO:0000313" key="1">
    <source>
        <dbReference type="EMBL" id="HIH21576.1"/>
    </source>
</evidence>
<name>A0A7J4K232_9ARCH</name>
<dbReference type="Proteomes" id="UP000527315">
    <property type="component" value="Unassembled WGS sequence"/>
</dbReference>
<proteinExistence type="predicted"/>
<dbReference type="Proteomes" id="UP000590964">
    <property type="component" value="Unassembled WGS sequence"/>
</dbReference>
<evidence type="ECO:0000313" key="5">
    <source>
        <dbReference type="Proteomes" id="UP000590964"/>
    </source>
</evidence>
<organism evidence="1 5">
    <name type="scientific">Candidatus Iainarchaeum sp</name>
    <dbReference type="NCBI Taxonomy" id="3101447"/>
    <lineage>
        <taxon>Archaea</taxon>
        <taxon>Candidatus Iainarchaeota</taxon>
        <taxon>Candidatus Iainarchaeia</taxon>
        <taxon>Candidatus Iainarchaeales</taxon>
        <taxon>Candidatus Iainarchaeaceae</taxon>
        <taxon>Candidatus Iainarchaeum</taxon>
    </lineage>
</organism>